<comment type="caution">
    <text evidence="1">The sequence shown here is derived from an EMBL/GenBank/DDBJ whole genome shotgun (WGS) entry which is preliminary data.</text>
</comment>
<reference evidence="1" key="1">
    <citation type="journal article" date="2015" name="Nature">
        <title>Complex archaea that bridge the gap between prokaryotes and eukaryotes.</title>
        <authorList>
            <person name="Spang A."/>
            <person name="Saw J.H."/>
            <person name="Jorgensen S.L."/>
            <person name="Zaremba-Niedzwiedzka K."/>
            <person name="Martijn J."/>
            <person name="Lind A.E."/>
            <person name="van Eijk R."/>
            <person name="Schleper C."/>
            <person name="Guy L."/>
            <person name="Ettema T.J."/>
        </authorList>
    </citation>
    <scope>NUCLEOTIDE SEQUENCE</scope>
</reference>
<name>A0A0F9E5V7_9ZZZZ</name>
<dbReference type="EMBL" id="LAZR01026222">
    <property type="protein sequence ID" value="KKL69388.1"/>
    <property type="molecule type" value="Genomic_DNA"/>
</dbReference>
<evidence type="ECO:0000313" key="1">
    <source>
        <dbReference type="EMBL" id="KKL69388.1"/>
    </source>
</evidence>
<proteinExistence type="predicted"/>
<dbReference type="AlphaFoldDB" id="A0A0F9E5V7"/>
<protein>
    <submittedName>
        <fullName evidence="1">Uncharacterized protein</fullName>
    </submittedName>
</protein>
<organism evidence="1">
    <name type="scientific">marine sediment metagenome</name>
    <dbReference type="NCBI Taxonomy" id="412755"/>
    <lineage>
        <taxon>unclassified sequences</taxon>
        <taxon>metagenomes</taxon>
        <taxon>ecological metagenomes</taxon>
    </lineage>
</organism>
<accession>A0A0F9E5V7</accession>
<gene>
    <name evidence="1" type="ORF">LCGC14_2115430</name>
</gene>
<sequence length="87" mass="10219">MDSTQNSENIINPLPLTLPNGKKEGKMYVNEGEFNRIIKELQELMKDKSVDKIRSLIYSLYRANEDLKKSRDKWREKCNLMIGNKKS</sequence>